<dbReference type="GO" id="GO:0009245">
    <property type="term" value="P:lipid A biosynthetic process"/>
    <property type="evidence" value="ECO:0007669"/>
    <property type="project" value="InterPro"/>
</dbReference>
<comment type="catalytic activity">
    <reaction evidence="9">
        <text>an alpha-Kdo-(2-&gt;4)-alpha-Kdo-(2-&gt;6)-lipid IVA + a fatty acyl-[ACP] = an alpha-Kdo-(2-&gt;4)-alpha-Kdo-(2-&gt;6)-(acyl)-lipid IVA + holo-[ACP]</text>
        <dbReference type="Rhea" id="RHEA:69396"/>
        <dbReference type="Rhea" id="RHEA-COMP:9685"/>
        <dbReference type="Rhea" id="RHEA-COMP:14125"/>
        <dbReference type="ChEBI" id="CHEBI:64479"/>
        <dbReference type="ChEBI" id="CHEBI:138651"/>
        <dbReference type="ChEBI" id="CHEBI:176429"/>
        <dbReference type="ChEBI" id="CHEBI:176430"/>
        <dbReference type="EC" id="2.3.1.241"/>
    </reaction>
</comment>
<evidence type="ECO:0000256" key="2">
    <source>
        <dbReference type="ARBA" id="ARBA00022519"/>
    </source>
</evidence>
<comment type="subcellular location">
    <subcellularLocation>
        <location evidence="9">Cell inner membrane</location>
        <topology evidence="9">Single-pass membrane protein</topology>
    </subcellularLocation>
</comment>
<keyword evidence="4 9" id="KW-0812">Transmembrane</keyword>
<organism evidence="10">
    <name type="scientific">Sedimenticola thiotaurini</name>
    <dbReference type="NCBI Taxonomy" id="1543721"/>
    <lineage>
        <taxon>Bacteria</taxon>
        <taxon>Pseudomonadati</taxon>
        <taxon>Pseudomonadota</taxon>
        <taxon>Gammaproteobacteria</taxon>
        <taxon>Chromatiales</taxon>
        <taxon>Sedimenticolaceae</taxon>
        <taxon>Sedimenticola</taxon>
    </lineage>
</organism>
<proteinExistence type="inferred from homology"/>
<dbReference type="NCBIfam" id="TIGR02207">
    <property type="entry name" value="lipid_A_htrB"/>
    <property type="match status" value="1"/>
</dbReference>
<dbReference type="HAMAP" id="MF_01942">
    <property type="entry name" value="Lipid_A_LpxL_LpxP"/>
    <property type="match status" value="1"/>
</dbReference>
<dbReference type="Proteomes" id="UP000886251">
    <property type="component" value="Unassembled WGS sequence"/>
</dbReference>
<dbReference type="GO" id="GO:0008913">
    <property type="term" value="F:Kdo2-lipid IVA acyltransferase activity"/>
    <property type="evidence" value="ECO:0007669"/>
    <property type="project" value="UniProtKB-EC"/>
</dbReference>
<evidence type="ECO:0000256" key="8">
    <source>
        <dbReference type="ARBA" id="ARBA00023315"/>
    </source>
</evidence>
<accession>A0A831W6G1</accession>
<sequence>MNPPAAVPCRVKPQPVAQRGWSDFLAPRYWPGWAGIGLLWLLHRLPWPAQRRIGVGVGRLFRRLARGRVHVARTNIRLCFPDWPAERVEALVRDHFDALGIGLMELNICLWGADRRVTAPLWEVTGVEHLERARREGRGVLLLTGHFTTMEMASATLAGRARIGGMYRPLKNPLFDWLLYSRRAARTTVMIEREDLRGMIRCLRAGAAVWYGFDQNYGGSKSVFVDFFAMSACTIATTSRLARMGDALVIPYFPCRLPDGRYRLRVQPPLEGFPGDDEHADTRRLNQILERAVLECPEQYLWIHRRFKTRPPGEPGVY</sequence>
<evidence type="ECO:0000313" key="10">
    <source>
        <dbReference type="EMBL" id="HEB97233.1"/>
    </source>
</evidence>
<dbReference type="GO" id="GO:0036104">
    <property type="term" value="P:Kdo2-lipid A biosynthetic process"/>
    <property type="evidence" value="ECO:0007669"/>
    <property type="project" value="UniProtKB-UniRule"/>
</dbReference>
<evidence type="ECO:0000256" key="3">
    <source>
        <dbReference type="ARBA" id="ARBA00022679"/>
    </source>
</evidence>
<gene>
    <name evidence="9 10" type="primary">lpxL</name>
    <name evidence="10" type="ORF">ENI96_12500</name>
</gene>
<keyword evidence="2 9" id="KW-0997">Cell inner membrane</keyword>
<keyword evidence="1 9" id="KW-1003">Cell membrane</keyword>
<protein>
    <recommendedName>
        <fullName evidence="9">Lipid A biosynthesis acyltransferase</fullName>
        <ecNumber evidence="9">2.3.1.241</ecNumber>
    </recommendedName>
    <alternativeName>
        <fullName evidence="9">Kdo(2)-lipid IV(A) acyltransferase</fullName>
    </alternativeName>
</protein>
<evidence type="ECO:0000256" key="4">
    <source>
        <dbReference type="ARBA" id="ARBA00022692"/>
    </source>
</evidence>
<dbReference type="PIRSF" id="PIRSF026649">
    <property type="entry name" value="MsbB"/>
    <property type="match status" value="1"/>
</dbReference>
<comment type="similarity">
    <text evidence="9">Belongs to the LpxL/LpxM/LpxP family.</text>
</comment>
<evidence type="ECO:0000256" key="1">
    <source>
        <dbReference type="ARBA" id="ARBA00022475"/>
    </source>
</evidence>
<comment type="pathway">
    <text evidence="9">Glycolipid biosynthesis; KDO(2)-lipid A biosynthesis; KDO(2)-lipid A from CMP-3-deoxy-D-manno-octulosonate and lipid IV(A): step 3/4.</text>
</comment>
<reference evidence="10" key="1">
    <citation type="journal article" date="2020" name="mSystems">
        <title>Genome- and Community-Level Interaction Insights into Carbon Utilization and Element Cycling Functions of Hydrothermarchaeota in Hydrothermal Sediment.</title>
        <authorList>
            <person name="Zhou Z."/>
            <person name="Liu Y."/>
            <person name="Xu W."/>
            <person name="Pan J."/>
            <person name="Luo Z.H."/>
            <person name="Li M."/>
        </authorList>
    </citation>
    <scope>NUCLEOTIDE SEQUENCE [LARGE SCALE GENOMIC DNA]</scope>
    <source>
        <strain evidence="10">HyVt-443</strain>
    </source>
</reference>
<dbReference type="GO" id="GO:0009103">
    <property type="term" value="P:lipopolysaccharide biosynthetic process"/>
    <property type="evidence" value="ECO:0007669"/>
    <property type="project" value="UniProtKB-UniRule"/>
</dbReference>
<comment type="pathway">
    <text evidence="9">Bacterial outer membrane biogenesis; lipopolysaccharide biosynthesis.</text>
</comment>
<comment type="function">
    <text evidence="9">Catalyzes the transfer of an acyl chain from an acyl-[acyl-carrier-protein] (ACP) to a Kdo(2)-lipid IV(A) to form a Kdo(2)-(acyl)-lipid IV(A).</text>
</comment>
<dbReference type="EMBL" id="DRKP01000156">
    <property type="protein sequence ID" value="HEB97233.1"/>
    <property type="molecule type" value="Genomic_DNA"/>
</dbReference>
<dbReference type="PANTHER" id="PTHR30606">
    <property type="entry name" value="LIPID A BIOSYNTHESIS LAUROYL ACYLTRANSFERASE"/>
    <property type="match status" value="1"/>
</dbReference>
<dbReference type="InterPro" id="IPR004960">
    <property type="entry name" value="LipA_acyltrans"/>
</dbReference>
<comment type="caution">
    <text evidence="10">The sequence shown here is derived from an EMBL/GenBank/DDBJ whole genome shotgun (WGS) entry which is preliminary data.</text>
</comment>
<dbReference type="UniPathway" id="UPA00030"/>
<feature type="short sequence motif" description="HXXXXD motif" evidence="9">
    <location>
        <begin position="146"/>
        <end position="151"/>
    </location>
</feature>
<keyword evidence="3 9" id="KW-0808">Transferase</keyword>
<dbReference type="GO" id="GO:0005886">
    <property type="term" value="C:plasma membrane"/>
    <property type="evidence" value="ECO:0007669"/>
    <property type="project" value="UniProtKB-SubCell"/>
</dbReference>
<keyword evidence="7 9" id="KW-0472">Membrane</keyword>
<dbReference type="CDD" id="cd07984">
    <property type="entry name" value="LPLAT_LABLAT-like"/>
    <property type="match status" value="1"/>
</dbReference>
<name>A0A831W6G1_9GAMM</name>
<evidence type="ECO:0000256" key="5">
    <source>
        <dbReference type="ARBA" id="ARBA00022985"/>
    </source>
</evidence>
<dbReference type="Pfam" id="PF03279">
    <property type="entry name" value="Lip_A_acyltrans"/>
    <property type="match status" value="1"/>
</dbReference>
<keyword evidence="8 9" id="KW-0012">Acyltransferase</keyword>
<evidence type="ECO:0000256" key="7">
    <source>
        <dbReference type="ARBA" id="ARBA00023136"/>
    </source>
</evidence>
<evidence type="ECO:0000256" key="6">
    <source>
        <dbReference type="ARBA" id="ARBA00022989"/>
    </source>
</evidence>
<evidence type="ECO:0000256" key="9">
    <source>
        <dbReference type="HAMAP-Rule" id="MF_01942"/>
    </source>
</evidence>
<dbReference type="EC" id="2.3.1.241" evidence="9"/>
<keyword evidence="6 9" id="KW-1133">Transmembrane helix</keyword>
<dbReference type="PANTHER" id="PTHR30606:SF9">
    <property type="entry name" value="LIPID A BIOSYNTHESIS LAUROYLTRANSFERASE"/>
    <property type="match status" value="1"/>
</dbReference>
<keyword evidence="5 9" id="KW-0448">Lipopolysaccharide biosynthesis</keyword>
<dbReference type="InterPro" id="IPR011920">
    <property type="entry name" value="Lipid_A_LpxL_LpxP"/>
</dbReference>
<dbReference type="UniPathway" id="UPA00360">
    <property type="reaction ID" value="UER00485"/>
</dbReference>
<dbReference type="AlphaFoldDB" id="A0A831W6G1"/>